<dbReference type="EMBL" id="JAPDDT010000021">
    <property type="protein sequence ID" value="MCW1926141.1"/>
    <property type="molecule type" value="Genomic_DNA"/>
</dbReference>
<dbReference type="InterPro" id="IPR017850">
    <property type="entry name" value="Alkaline_phosphatase_core_sf"/>
</dbReference>
<evidence type="ECO:0000313" key="5">
    <source>
        <dbReference type="Proteomes" id="UP001320876"/>
    </source>
</evidence>
<protein>
    <submittedName>
        <fullName evidence="4">Arylsulfatase</fullName>
    </submittedName>
</protein>
<reference evidence="4 5" key="1">
    <citation type="submission" date="2022-10" db="EMBL/GenBank/DDBJ databases">
        <title>Luteolibacter arcticus strain CCTCC AB 2014275, whole genome shotgun sequencing project.</title>
        <authorList>
            <person name="Zhao G."/>
            <person name="Shen L."/>
        </authorList>
    </citation>
    <scope>NUCLEOTIDE SEQUENCE [LARGE SCALE GENOMIC DNA]</scope>
    <source>
        <strain evidence="4 5">CCTCC AB 2014275</strain>
    </source>
</reference>
<feature type="region of interest" description="Disordered" evidence="1">
    <location>
        <begin position="512"/>
        <end position="561"/>
    </location>
</feature>
<dbReference type="RefSeq" id="WP_264490249.1">
    <property type="nucleotide sequence ID" value="NZ_JAPDDT010000021.1"/>
</dbReference>
<feature type="compositionally biased region" description="Low complexity" evidence="1">
    <location>
        <begin position="533"/>
        <end position="549"/>
    </location>
</feature>
<evidence type="ECO:0000259" key="3">
    <source>
        <dbReference type="Pfam" id="PF00884"/>
    </source>
</evidence>
<feature type="chain" id="PRO_5045253731" evidence="2">
    <location>
        <begin position="23"/>
        <end position="561"/>
    </location>
</feature>
<comment type="caution">
    <text evidence="4">The sequence shown here is derived from an EMBL/GenBank/DDBJ whole genome shotgun (WGS) entry which is preliminary data.</text>
</comment>
<organism evidence="4 5">
    <name type="scientific">Luteolibacter arcticus</name>
    <dbReference type="NCBI Taxonomy" id="1581411"/>
    <lineage>
        <taxon>Bacteria</taxon>
        <taxon>Pseudomonadati</taxon>
        <taxon>Verrucomicrobiota</taxon>
        <taxon>Verrucomicrobiia</taxon>
        <taxon>Verrucomicrobiales</taxon>
        <taxon>Verrucomicrobiaceae</taxon>
        <taxon>Luteolibacter</taxon>
    </lineage>
</organism>
<evidence type="ECO:0000256" key="1">
    <source>
        <dbReference type="SAM" id="MobiDB-lite"/>
    </source>
</evidence>
<feature type="signal peptide" evidence="2">
    <location>
        <begin position="1"/>
        <end position="22"/>
    </location>
</feature>
<dbReference type="Pfam" id="PF00884">
    <property type="entry name" value="Sulfatase"/>
    <property type="match status" value="1"/>
</dbReference>
<dbReference type="Gene3D" id="3.40.720.10">
    <property type="entry name" value="Alkaline Phosphatase, subunit A"/>
    <property type="match status" value="1"/>
</dbReference>
<evidence type="ECO:0000313" key="4">
    <source>
        <dbReference type="EMBL" id="MCW1926141.1"/>
    </source>
</evidence>
<dbReference type="PANTHER" id="PTHR43751">
    <property type="entry name" value="SULFATASE"/>
    <property type="match status" value="1"/>
</dbReference>
<feature type="domain" description="Sulfatase N-terminal" evidence="3">
    <location>
        <begin position="27"/>
        <end position="400"/>
    </location>
</feature>
<sequence length="561" mass="60591">MPRNALLLAALSALSFASPALADAPRPNVIFILCDDMGWGDLGVFYQNSRTSTQKFATPKLDAFANDGLQLRRHYAPAPVCAPSRASLILGVHQGHANIRNNQFDQTLDDNHTLGTVMKSAGYATACIGKWGLQGPGTPVNQPSHPSKRGFDYFFGYLAHLSAHNHYPEELTGVDNQGQPNGFFDNTTKITAQLGKCYSTDLITARAKKWIADQHTASPAQPFFLYLTYAAPHAQLDVPTQPYPAGDGLDGGMQWTGTPGAMINTASGTINSWIHPDYASQAGWSDVAKRHATMMRRIDDAVGDLTATLDELGIDDNTLVVFTSDNGPANEAGSGGSYTHDPRFFDSYGPLEGIKRDTLEGGIRVPALVRWPAHITAGGISQTPAQFHDWLPTFAEVAGVPQPERADGVSLVPSLTGTGTQRPSTVYVEYSIAVNTPNWPTVFPNHANEPRNEMQVLFMNGYKGIRTNVASHADNFRIYNTLADPAESTNLTGQPGVPTQQQFKDKVLQLRRTSPSSARSYIDGQPVPPVPSPASSRAARNPMSPARSATTSMAAWKPPPR</sequence>
<dbReference type="SUPFAM" id="SSF53649">
    <property type="entry name" value="Alkaline phosphatase-like"/>
    <property type="match status" value="1"/>
</dbReference>
<keyword evidence="5" id="KW-1185">Reference proteome</keyword>
<dbReference type="PANTHER" id="PTHR43751:SF3">
    <property type="entry name" value="SULFATASE N-TERMINAL DOMAIN-CONTAINING PROTEIN"/>
    <property type="match status" value="1"/>
</dbReference>
<dbReference type="InterPro" id="IPR000917">
    <property type="entry name" value="Sulfatase_N"/>
</dbReference>
<evidence type="ECO:0000256" key="2">
    <source>
        <dbReference type="SAM" id="SignalP"/>
    </source>
</evidence>
<accession>A0ABT3GRN8</accession>
<name>A0ABT3GRN8_9BACT</name>
<keyword evidence="2" id="KW-0732">Signal</keyword>
<dbReference type="Proteomes" id="UP001320876">
    <property type="component" value="Unassembled WGS sequence"/>
</dbReference>
<dbReference type="InterPro" id="IPR052701">
    <property type="entry name" value="GAG_Ulvan_Degrading_Sulfatases"/>
</dbReference>
<dbReference type="CDD" id="cd16145">
    <property type="entry name" value="ARS_like"/>
    <property type="match status" value="1"/>
</dbReference>
<gene>
    <name evidence="4" type="ORF">OKA05_26520</name>
</gene>
<proteinExistence type="predicted"/>